<dbReference type="EC" id="2.1.1.77" evidence="3 9"/>
<dbReference type="PANTHER" id="PTHR11579:SF0">
    <property type="entry name" value="PROTEIN-L-ISOASPARTATE(D-ASPARTATE) O-METHYLTRANSFERASE"/>
    <property type="match status" value="1"/>
</dbReference>
<keyword evidence="7 10" id="KW-0808">Transferase</keyword>
<dbReference type="GO" id="GO:0030091">
    <property type="term" value="P:protein repair"/>
    <property type="evidence" value="ECO:0007669"/>
    <property type="project" value="UniProtKB-UniRule"/>
</dbReference>
<accession>A0A1G2MH33</accession>
<dbReference type="SUPFAM" id="SSF53335">
    <property type="entry name" value="S-adenosyl-L-methionine-dependent methyltransferases"/>
    <property type="match status" value="1"/>
</dbReference>
<dbReference type="EMBL" id="MHRJ01000014">
    <property type="protein sequence ID" value="OHA23178.1"/>
    <property type="molecule type" value="Genomic_DNA"/>
</dbReference>
<evidence type="ECO:0000256" key="9">
    <source>
        <dbReference type="NCBIfam" id="TIGR00080"/>
    </source>
</evidence>
<reference evidence="10 11" key="1">
    <citation type="journal article" date="2016" name="Nat. Commun.">
        <title>Thousands of microbial genomes shed light on interconnected biogeochemical processes in an aquifer system.</title>
        <authorList>
            <person name="Anantharaman K."/>
            <person name="Brown C.T."/>
            <person name="Hug L.A."/>
            <person name="Sharon I."/>
            <person name="Castelle C.J."/>
            <person name="Probst A.J."/>
            <person name="Thomas B.C."/>
            <person name="Singh A."/>
            <person name="Wilkins M.J."/>
            <person name="Karaoz U."/>
            <person name="Brodie E.L."/>
            <person name="Williams K.H."/>
            <person name="Hubbard S.S."/>
            <person name="Banfield J.F."/>
        </authorList>
    </citation>
    <scope>NUCLEOTIDE SEQUENCE [LARGE SCALE GENOMIC DNA]</scope>
</reference>
<comment type="subcellular location">
    <subcellularLocation>
        <location evidence="1">Cytoplasm</location>
    </subcellularLocation>
</comment>
<keyword evidence="5" id="KW-0963">Cytoplasm</keyword>
<evidence type="ECO:0000313" key="11">
    <source>
        <dbReference type="Proteomes" id="UP000176493"/>
    </source>
</evidence>
<dbReference type="CDD" id="cd02440">
    <property type="entry name" value="AdoMet_MTases"/>
    <property type="match status" value="1"/>
</dbReference>
<dbReference type="GO" id="GO:0004719">
    <property type="term" value="F:protein-L-isoaspartate (D-aspartate) O-methyltransferase activity"/>
    <property type="evidence" value="ECO:0007669"/>
    <property type="project" value="UniProtKB-UniRule"/>
</dbReference>
<evidence type="ECO:0000256" key="5">
    <source>
        <dbReference type="ARBA" id="ARBA00022490"/>
    </source>
</evidence>
<dbReference type="PANTHER" id="PTHR11579">
    <property type="entry name" value="PROTEIN-L-ISOASPARTATE O-METHYLTRANSFERASE"/>
    <property type="match status" value="1"/>
</dbReference>
<comment type="similarity">
    <text evidence="2">Belongs to the methyltransferase superfamily. L-isoaspartyl/D-aspartyl protein methyltransferase family.</text>
</comment>
<dbReference type="AlphaFoldDB" id="A0A1G2MH33"/>
<evidence type="ECO:0000256" key="7">
    <source>
        <dbReference type="ARBA" id="ARBA00022679"/>
    </source>
</evidence>
<evidence type="ECO:0000256" key="8">
    <source>
        <dbReference type="ARBA" id="ARBA00022691"/>
    </source>
</evidence>
<evidence type="ECO:0000256" key="2">
    <source>
        <dbReference type="ARBA" id="ARBA00005369"/>
    </source>
</evidence>
<keyword evidence="8" id="KW-0949">S-adenosyl-L-methionine</keyword>
<proteinExistence type="inferred from homology"/>
<dbReference type="Proteomes" id="UP000176493">
    <property type="component" value="Unassembled WGS sequence"/>
</dbReference>
<dbReference type="InterPro" id="IPR029063">
    <property type="entry name" value="SAM-dependent_MTases_sf"/>
</dbReference>
<sequence>MTKQELINHFKNDTKVLVSPTMEKAFRDVDRAAFVPEGLLDEAYEDYPLPIGFGATISQPTTVAFMLEKLNVRKGQKVLDIGSGSGWTTALLSHLVGPKGRVIGLEIIPELVTLGRKNIEHFYSDILENTRIRMASMPEIKLAKRGMMGLPEEAPFDRILVSAAAKEVPSKLIEQLKPVGALVIPVGQELEMQKIVILQKTKGGTVIAEEYPGFVFVPLR</sequence>
<organism evidence="10 11">
    <name type="scientific">Candidatus Taylorbacteria bacterium RIFCSPHIGHO2_02_49_25</name>
    <dbReference type="NCBI Taxonomy" id="1802305"/>
    <lineage>
        <taxon>Bacteria</taxon>
        <taxon>Candidatus Tayloriibacteriota</taxon>
    </lineage>
</organism>
<evidence type="ECO:0000256" key="4">
    <source>
        <dbReference type="ARBA" id="ARBA00013346"/>
    </source>
</evidence>
<dbReference type="InterPro" id="IPR000682">
    <property type="entry name" value="PCMT"/>
</dbReference>
<dbReference type="GO" id="GO:0005737">
    <property type="term" value="C:cytoplasm"/>
    <property type="evidence" value="ECO:0007669"/>
    <property type="project" value="UniProtKB-SubCell"/>
</dbReference>
<evidence type="ECO:0000256" key="3">
    <source>
        <dbReference type="ARBA" id="ARBA00011890"/>
    </source>
</evidence>
<dbReference type="GO" id="GO:0032259">
    <property type="term" value="P:methylation"/>
    <property type="evidence" value="ECO:0007669"/>
    <property type="project" value="UniProtKB-KW"/>
</dbReference>
<evidence type="ECO:0000256" key="1">
    <source>
        <dbReference type="ARBA" id="ARBA00004496"/>
    </source>
</evidence>
<name>A0A1G2MH33_9BACT</name>
<evidence type="ECO:0000313" key="10">
    <source>
        <dbReference type="EMBL" id="OHA23178.1"/>
    </source>
</evidence>
<dbReference type="Pfam" id="PF01135">
    <property type="entry name" value="PCMT"/>
    <property type="match status" value="1"/>
</dbReference>
<keyword evidence="6 10" id="KW-0489">Methyltransferase</keyword>
<dbReference type="NCBIfam" id="TIGR00080">
    <property type="entry name" value="pimt"/>
    <property type="match status" value="1"/>
</dbReference>
<evidence type="ECO:0000256" key="6">
    <source>
        <dbReference type="ARBA" id="ARBA00022603"/>
    </source>
</evidence>
<comment type="caution">
    <text evidence="10">The sequence shown here is derived from an EMBL/GenBank/DDBJ whole genome shotgun (WGS) entry which is preliminary data.</text>
</comment>
<protein>
    <recommendedName>
        <fullName evidence="4 9">Protein-L-isoaspartate O-methyltransferase</fullName>
        <ecNumber evidence="3 9">2.1.1.77</ecNumber>
    </recommendedName>
</protein>
<gene>
    <name evidence="10" type="ORF">A2W52_04710</name>
</gene>
<dbReference type="Gene3D" id="3.40.50.150">
    <property type="entry name" value="Vaccinia Virus protein VP39"/>
    <property type="match status" value="1"/>
</dbReference>